<feature type="region of interest" description="Disordered" evidence="9">
    <location>
        <begin position="319"/>
        <end position="338"/>
    </location>
</feature>
<dbReference type="InterPro" id="IPR048720">
    <property type="entry name" value="PROPPIN"/>
</dbReference>
<comment type="subcellular location">
    <subcellularLocation>
        <location evidence="1">Endomembrane system</location>
        <topology evidence="1">Peripheral membrane protein</topology>
    </subcellularLocation>
    <subcellularLocation>
        <location evidence="8">Vacuole membrane</location>
    </subcellularLocation>
</comment>
<dbReference type="EMBL" id="JACBPP010000001">
    <property type="protein sequence ID" value="KAF8004972.1"/>
    <property type="molecule type" value="Genomic_DNA"/>
</dbReference>
<evidence type="ECO:0000256" key="1">
    <source>
        <dbReference type="ARBA" id="ARBA00004184"/>
    </source>
</evidence>
<evidence type="ECO:0000256" key="2">
    <source>
        <dbReference type="ARBA" id="ARBA00022448"/>
    </source>
</evidence>
<evidence type="ECO:0008006" key="12">
    <source>
        <dbReference type="Google" id="ProtNLM"/>
    </source>
</evidence>
<dbReference type="Gene3D" id="2.130.10.10">
    <property type="entry name" value="YVTN repeat-like/Quinoprotein amine dehydrogenase"/>
    <property type="match status" value="1"/>
</dbReference>
<dbReference type="AlphaFoldDB" id="A0A8H7GYA2"/>
<accession>A0A8H7GYA2</accession>
<dbReference type="SUPFAM" id="SSF50978">
    <property type="entry name" value="WD40 repeat-like"/>
    <property type="match status" value="1"/>
</dbReference>
<keyword evidence="6" id="KW-0653">Protein transport</keyword>
<keyword evidence="4" id="KW-0853">WD repeat</keyword>
<evidence type="ECO:0000313" key="11">
    <source>
        <dbReference type="Proteomes" id="UP000649328"/>
    </source>
</evidence>
<evidence type="ECO:0000256" key="5">
    <source>
        <dbReference type="ARBA" id="ARBA00022737"/>
    </source>
</evidence>
<dbReference type="GO" id="GO:0005774">
    <property type="term" value="C:vacuolar membrane"/>
    <property type="evidence" value="ECO:0007669"/>
    <property type="project" value="UniProtKB-SubCell"/>
</dbReference>
<dbReference type="InterPro" id="IPR015943">
    <property type="entry name" value="WD40/YVTN_repeat-like_dom_sf"/>
</dbReference>
<dbReference type="Proteomes" id="UP000649328">
    <property type="component" value="Unassembled WGS sequence"/>
</dbReference>
<dbReference type="SMART" id="SM00320">
    <property type="entry name" value="WD40"/>
    <property type="match status" value="2"/>
</dbReference>
<evidence type="ECO:0000313" key="10">
    <source>
        <dbReference type="EMBL" id="KAF8004972.1"/>
    </source>
</evidence>
<protein>
    <recommendedName>
        <fullName evidence="12">Autophagy-related protein 18</fullName>
    </recommendedName>
</protein>
<evidence type="ECO:0000256" key="7">
    <source>
        <dbReference type="ARBA" id="ARBA00025740"/>
    </source>
</evidence>
<dbReference type="Pfam" id="PF21032">
    <property type="entry name" value="PROPPIN"/>
    <property type="match status" value="2"/>
</dbReference>
<sequence length="338" mass="37038">MSVSLDIDSKLESSRSIVNAASQVNCVTFNQDASCVALGLNIGYRIYSCKPDIIKCSHARREDSVGIVEMLYRTSLVAVVGLGEEVGSLPRKLKILNTKRQTTICDLIFPSTILLVKLSRQRMIVLLEEQIYIYDIRNMELLHTIETSPNLNLLCALSEDLGTNGDGLSLLAYPSPPKTITHESLLVNGINTNGGSQSAQNNIQSVSNAPNRVGDAIIFDLVSLQPLAVIEAHKSALSAMCLSKDGSLLATASDKGTIVRVFNVHTGVKLYQFRRGTYPTKIFSISFSNDNKYIVATSASETVHVFRLGENELLANKQKKSRNSKLNTYNGDFQTPDH</sequence>
<dbReference type="InterPro" id="IPR001680">
    <property type="entry name" value="WD40_rpt"/>
</dbReference>
<dbReference type="InterPro" id="IPR036322">
    <property type="entry name" value="WD40_repeat_dom_sf"/>
</dbReference>
<dbReference type="GO" id="GO:0015031">
    <property type="term" value="P:protein transport"/>
    <property type="evidence" value="ECO:0007669"/>
    <property type="project" value="UniProtKB-KW"/>
</dbReference>
<reference evidence="10" key="1">
    <citation type="submission" date="2020-10" db="EMBL/GenBank/DDBJ databases">
        <title>The Whole-Genome Sequence of Metschnikowia persimmonesis, a Novel Endophytic Yeast Species Isolated from Medicinal Plant Diospyros kaki Thumb.</title>
        <authorList>
            <person name="Rahmat E."/>
            <person name="Kang Y."/>
        </authorList>
    </citation>
    <scope>NUCLEOTIDE SEQUENCE</scope>
    <source>
        <strain evidence="10">KIOM G15050</strain>
    </source>
</reference>
<keyword evidence="5" id="KW-0677">Repeat</keyword>
<evidence type="ECO:0000256" key="4">
    <source>
        <dbReference type="ARBA" id="ARBA00022574"/>
    </source>
</evidence>
<name>A0A8H7GYA2_9ASCO</name>
<comment type="caution">
    <text evidence="10">The sequence shown here is derived from an EMBL/GenBank/DDBJ whole genome shotgun (WGS) entry which is preliminary data.</text>
</comment>
<keyword evidence="2" id="KW-0813">Transport</keyword>
<dbReference type="PANTHER" id="PTHR11227">
    <property type="entry name" value="WD-REPEAT PROTEIN INTERACTING WITH PHOSPHOINOSIDES WIPI -RELATED"/>
    <property type="match status" value="1"/>
</dbReference>
<evidence type="ECO:0000256" key="3">
    <source>
        <dbReference type="ARBA" id="ARBA00022554"/>
    </source>
</evidence>
<organism evidence="10 11">
    <name type="scientific">Metschnikowia pulcherrima</name>
    <dbReference type="NCBI Taxonomy" id="27326"/>
    <lineage>
        <taxon>Eukaryota</taxon>
        <taxon>Fungi</taxon>
        <taxon>Dikarya</taxon>
        <taxon>Ascomycota</taxon>
        <taxon>Saccharomycotina</taxon>
        <taxon>Pichiomycetes</taxon>
        <taxon>Metschnikowiaceae</taxon>
        <taxon>Metschnikowia</taxon>
    </lineage>
</organism>
<gene>
    <name evidence="10" type="ORF">HF325_000429</name>
</gene>
<evidence type="ECO:0000256" key="6">
    <source>
        <dbReference type="ARBA" id="ARBA00022927"/>
    </source>
</evidence>
<keyword evidence="11" id="KW-1185">Reference proteome</keyword>
<comment type="similarity">
    <text evidence="7">Belongs to the WD repeat PROPPIN family.</text>
</comment>
<feature type="compositionally biased region" description="Polar residues" evidence="9">
    <location>
        <begin position="324"/>
        <end position="338"/>
    </location>
</feature>
<proteinExistence type="inferred from homology"/>
<evidence type="ECO:0000256" key="8">
    <source>
        <dbReference type="ARBA" id="ARBA00037813"/>
    </source>
</evidence>
<dbReference type="GO" id="GO:0012505">
    <property type="term" value="C:endomembrane system"/>
    <property type="evidence" value="ECO:0007669"/>
    <property type="project" value="UniProtKB-SubCell"/>
</dbReference>
<dbReference type="OrthoDB" id="1667587at2759"/>
<evidence type="ECO:0000256" key="9">
    <source>
        <dbReference type="SAM" id="MobiDB-lite"/>
    </source>
</evidence>
<keyword evidence="3" id="KW-0926">Vacuole</keyword>